<proteinExistence type="predicted"/>
<sequence>MDVSMDLNGQFISLKYEIKNLNALINVPRYSVTRKNDVIEPEVVDQ</sequence>
<keyword evidence="2" id="KW-1185">Reference proteome</keyword>
<comment type="caution">
    <text evidence="1">The sequence shown here is derived from an EMBL/GenBank/DDBJ whole genome shotgun (WGS) entry which is preliminary data.</text>
</comment>
<protein>
    <submittedName>
        <fullName evidence="1">45796_t:CDS:1</fullName>
    </submittedName>
</protein>
<evidence type="ECO:0000313" key="2">
    <source>
        <dbReference type="Proteomes" id="UP000789901"/>
    </source>
</evidence>
<name>A0ABN7V4M0_GIGMA</name>
<dbReference type="EMBL" id="CAJVQB010009284">
    <property type="protein sequence ID" value="CAG8728581.1"/>
    <property type="molecule type" value="Genomic_DNA"/>
</dbReference>
<organism evidence="1 2">
    <name type="scientific">Gigaspora margarita</name>
    <dbReference type="NCBI Taxonomy" id="4874"/>
    <lineage>
        <taxon>Eukaryota</taxon>
        <taxon>Fungi</taxon>
        <taxon>Fungi incertae sedis</taxon>
        <taxon>Mucoromycota</taxon>
        <taxon>Glomeromycotina</taxon>
        <taxon>Glomeromycetes</taxon>
        <taxon>Diversisporales</taxon>
        <taxon>Gigasporaceae</taxon>
        <taxon>Gigaspora</taxon>
    </lineage>
</organism>
<evidence type="ECO:0000313" key="1">
    <source>
        <dbReference type="EMBL" id="CAG8728581.1"/>
    </source>
</evidence>
<dbReference type="Proteomes" id="UP000789901">
    <property type="component" value="Unassembled WGS sequence"/>
</dbReference>
<gene>
    <name evidence="1" type="ORF">GMARGA_LOCUS14176</name>
</gene>
<accession>A0ABN7V4M0</accession>
<reference evidence="1 2" key="1">
    <citation type="submission" date="2021-06" db="EMBL/GenBank/DDBJ databases">
        <authorList>
            <person name="Kallberg Y."/>
            <person name="Tangrot J."/>
            <person name="Rosling A."/>
        </authorList>
    </citation>
    <scope>NUCLEOTIDE SEQUENCE [LARGE SCALE GENOMIC DNA]</scope>
    <source>
        <strain evidence="1 2">120-4 pot B 10/14</strain>
    </source>
</reference>